<proteinExistence type="predicted"/>
<organism evidence="2 3">
    <name type="scientific">Dryococelus australis</name>
    <dbReference type="NCBI Taxonomy" id="614101"/>
    <lineage>
        <taxon>Eukaryota</taxon>
        <taxon>Metazoa</taxon>
        <taxon>Ecdysozoa</taxon>
        <taxon>Arthropoda</taxon>
        <taxon>Hexapoda</taxon>
        <taxon>Insecta</taxon>
        <taxon>Pterygota</taxon>
        <taxon>Neoptera</taxon>
        <taxon>Polyneoptera</taxon>
        <taxon>Phasmatodea</taxon>
        <taxon>Verophasmatodea</taxon>
        <taxon>Anareolatae</taxon>
        <taxon>Phasmatidae</taxon>
        <taxon>Eurycanthinae</taxon>
        <taxon>Dryococelus</taxon>
    </lineage>
</organism>
<name>A0ABQ9G3Q5_9NEOP</name>
<sequence length="191" mass="22447">MIIGQNKNEMVLFVMMLLVARAICKMFEHGRSYLPCDQDFSVIEKRKVVTKTYLPSDISKVIEEVRHDRPFKTIDIDKTDFRNVQVLSKKYFNTTNMQISKCVQIRVTRDTLQKGQVQTKNTHNAMEQWADMTVFKKGFTFDLLKKMDLPELASTHQICKEKLNDLRNMIKYLPIGARAYYEELCKVNHDD</sequence>
<keyword evidence="1" id="KW-0732">Signal</keyword>
<evidence type="ECO:0000256" key="1">
    <source>
        <dbReference type="SAM" id="SignalP"/>
    </source>
</evidence>
<protein>
    <submittedName>
        <fullName evidence="2">Uncharacterized protein</fullName>
    </submittedName>
</protein>
<evidence type="ECO:0000313" key="2">
    <source>
        <dbReference type="EMBL" id="KAJ8865651.1"/>
    </source>
</evidence>
<feature type="signal peptide" evidence="1">
    <location>
        <begin position="1"/>
        <end position="24"/>
    </location>
</feature>
<comment type="caution">
    <text evidence="2">The sequence shown here is derived from an EMBL/GenBank/DDBJ whole genome shotgun (WGS) entry which is preliminary data.</text>
</comment>
<reference evidence="2 3" key="1">
    <citation type="submission" date="2023-02" db="EMBL/GenBank/DDBJ databases">
        <title>LHISI_Scaffold_Assembly.</title>
        <authorList>
            <person name="Stuart O.P."/>
            <person name="Cleave R."/>
            <person name="Magrath M.J.L."/>
            <person name="Mikheyev A.S."/>
        </authorList>
    </citation>
    <scope>NUCLEOTIDE SEQUENCE [LARGE SCALE GENOMIC DNA]</scope>
    <source>
        <strain evidence="2">Daus_M_001</strain>
        <tissue evidence="2">Leg muscle</tissue>
    </source>
</reference>
<evidence type="ECO:0000313" key="3">
    <source>
        <dbReference type="Proteomes" id="UP001159363"/>
    </source>
</evidence>
<gene>
    <name evidence="2" type="ORF">PR048_033171</name>
</gene>
<dbReference type="EMBL" id="JARBHB010000017">
    <property type="protein sequence ID" value="KAJ8865651.1"/>
    <property type="molecule type" value="Genomic_DNA"/>
</dbReference>
<accession>A0ABQ9G3Q5</accession>
<dbReference type="Proteomes" id="UP001159363">
    <property type="component" value="Chromosome 16"/>
</dbReference>
<feature type="chain" id="PRO_5047285811" evidence="1">
    <location>
        <begin position="25"/>
        <end position="191"/>
    </location>
</feature>
<keyword evidence="3" id="KW-1185">Reference proteome</keyword>